<dbReference type="InterPro" id="IPR010106">
    <property type="entry name" value="RpnA"/>
</dbReference>
<gene>
    <name evidence="1" type="ORF">ABWT76_001075</name>
</gene>
<dbReference type="NCBIfam" id="TIGR01784">
    <property type="entry name" value="T_den_put_tspse"/>
    <property type="match status" value="1"/>
</dbReference>
<evidence type="ECO:0000313" key="1">
    <source>
        <dbReference type="EMBL" id="XCM38242.1"/>
    </source>
</evidence>
<name>A0AAU8JI91_9CYAN</name>
<dbReference type="PANTHER" id="PTHR35586:SF2">
    <property type="entry name" value="SLL1542 PROTEIN"/>
    <property type="match status" value="1"/>
</dbReference>
<sequence>MRTDTIFYQLFQTFPSLVFELIGADPKSANSYEFSSREIKELARRFDGIFLPAADADLPIYFVEVQFQEKSDFYWRFFTEIFVYLGQYQPTQDWCAIAVFVSKRIAPEVPVQYRGLLMSQQLKLVYLDELTLSDSPSLGLSIVQLVVGDKETAKPLTAQAMQQANQLSDPGLKAKVVELVETVLIYKFTELTKEEIQAMFSLSDLKQTRVYQQGKEEGKEEGKLESVPSLLAVGLSVEQVAQALNLDIKLVQQVADKSAENTGS</sequence>
<organism evidence="1">
    <name type="scientific">Planktothricoides raciborskii GIHE-MW2</name>
    <dbReference type="NCBI Taxonomy" id="2792601"/>
    <lineage>
        <taxon>Bacteria</taxon>
        <taxon>Bacillati</taxon>
        <taxon>Cyanobacteriota</taxon>
        <taxon>Cyanophyceae</taxon>
        <taxon>Oscillatoriophycideae</taxon>
        <taxon>Oscillatoriales</taxon>
        <taxon>Oscillatoriaceae</taxon>
        <taxon>Planktothricoides</taxon>
    </lineage>
</organism>
<dbReference type="InterPro" id="IPR022573">
    <property type="entry name" value="DUF2887"/>
</dbReference>
<proteinExistence type="predicted"/>
<dbReference type="Pfam" id="PF11103">
    <property type="entry name" value="DUF2887"/>
    <property type="match status" value="1"/>
</dbReference>
<dbReference type="AlphaFoldDB" id="A0AAU8JI91"/>
<dbReference type="EMBL" id="CP159837">
    <property type="protein sequence ID" value="XCM38242.1"/>
    <property type="molecule type" value="Genomic_DNA"/>
</dbReference>
<dbReference type="PANTHER" id="PTHR35586">
    <property type="entry name" value="SLL1691 PROTEIN"/>
    <property type="match status" value="1"/>
</dbReference>
<accession>A0AAU8JI91</accession>
<reference evidence="1" key="1">
    <citation type="submission" date="2024-07" db="EMBL/GenBank/DDBJ databases">
        <authorList>
            <person name="Kim Y.J."/>
            <person name="Jeong J.Y."/>
        </authorList>
    </citation>
    <scope>NUCLEOTIDE SEQUENCE</scope>
    <source>
        <strain evidence="1">GIHE-MW2</strain>
    </source>
</reference>
<dbReference type="RefSeq" id="WP_354635765.1">
    <property type="nucleotide sequence ID" value="NZ_CP159837.1"/>
</dbReference>
<protein>
    <submittedName>
        <fullName evidence="1">Rpn family recombination-promoting nuclease/putative transposase</fullName>
    </submittedName>
</protein>